<feature type="domain" description="BAAT/Acyl-CoA thioester hydrolase C-terminal" evidence="2">
    <location>
        <begin position="251"/>
        <end position="459"/>
    </location>
</feature>
<feature type="compositionally biased region" description="Basic residues" evidence="1">
    <location>
        <begin position="117"/>
        <end position="126"/>
    </location>
</feature>
<dbReference type="GO" id="GO:0005777">
    <property type="term" value="C:peroxisome"/>
    <property type="evidence" value="ECO:0007669"/>
    <property type="project" value="TreeGrafter"/>
</dbReference>
<dbReference type="Pfam" id="PF08840">
    <property type="entry name" value="BAAT_C"/>
    <property type="match status" value="1"/>
</dbReference>
<dbReference type="SUPFAM" id="SSF53474">
    <property type="entry name" value="alpha/beta-Hydrolases"/>
    <property type="match status" value="1"/>
</dbReference>
<dbReference type="Ensembl" id="ENSMFAT00000031367.2">
    <property type="protein sequence ID" value="ENSMFAP00000023233.2"/>
    <property type="gene ID" value="ENSMFAG00000031617.2"/>
</dbReference>
<accession>A0A2K5VEV4</accession>
<feature type="region of interest" description="Disordered" evidence="1">
    <location>
        <begin position="152"/>
        <end position="185"/>
    </location>
</feature>
<feature type="region of interest" description="Disordered" evidence="1">
    <location>
        <begin position="74"/>
        <end position="131"/>
    </location>
</feature>
<dbReference type="PANTHER" id="PTHR10824">
    <property type="entry name" value="ACYL-COENZYME A THIOESTERASE-RELATED"/>
    <property type="match status" value="1"/>
</dbReference>
<dbReference type="FunFam" id="3.40.50.1820:FF:000024">
    <property type="entry name" value="acyl-coenzyme A thioesterase 4"/>
    <property type="match status" value="1"/>
</dbReference>
<dbReference type="Bgee" id="ENSMFAG00000031617">
    <property type="expression patterns" value="Expressed in heart and 13 other cell types or tissues"/>
</dbReference>
<dbReference type="GO" id="GO:0006637">
    <property type="term" value="P:acyl-CoA metabolic process"/>
    <property type="evidence" value="ECO:0007669"/>
    <property type="project" value="TreeGrafter"/>
</dbReference>
<evidence type="ECO:0000313" key="4">
    <source>
        <dbReference type="Proteomes" id="UP000233100"/>
    </source>
</evidence>
<evidence type="ECO:0000313" key="3">
    <source>
        <dbReference type="Ensembl" id="ENSMFAP00000023233.2"/>
    </source>
</evidence>
<reference evidence="3 4" key="1">
    <citation type="submission" date="2013-03" db="EMBL/GenBank/DDBJ databases">
        <authorList>
            <person name="Warren W."/>
            <person name="Wilson R.K."/>
        </authorList>
    </citation>
    <scope>NUCLEOTIDE SEQUENCE</scope>
</reference>
<dbReference type="InterPro" id="IPR014940">
    <property type="entry name" value="BAAT_C"/>
</dbReference>
<organism evidence="3 4">
    <name type="scientific">Macaca fascicularis</name>
    <name type="common">Crab-eating macaque</name>
    <name type="synonym">Cynomolgus monkey</name>
    <dbReference type="NCBI Taxonomy" id="9541"/>
    <lineage>
        <taxon>Eukaryota</taxon>
        <taxon>Metazoa</taxon>
        <taxon>Chordata</taxon>
        <taxon>Craniata</taxon>
        <taxon>Vertebrata</taxon>
        <taxon>Euteleostomi</taxon>
        <taxon>Mammalia</taxon>
        <taxon>Eutheria</taxon>
        <taxon>Euarchontoglires</taxon>
        <taxon>Primates</taxon>
        <taxon>Haplorrhini</taxon>
        <taxon>Catarrhini</taxon>
        <taxon>Cercopithecidae</taxon>
        <taxon>Cercopithecinae</taxon>
        <taxon>Macaca</taxon>
    </lineage>
</organism>
<feature type="compositionally biased region" description="Low complexity" evidence="1">
    <location>
        <begin position="74"/>
        <end position="87"/>
    </location>
</feature>
<dbReference type="GO" id="GO:0006631">
    <property type="term" value="P:fatty acid metabolic process"/>
    <property type="evidence" value="ECO:0007669"/>
    <property type="project" value="TreeGrafter"/>
</dbReference>
<protein>
    <recommendedName>
        <fullName evidence="2">BAAT/Acyl-CoA thioester hydrolase C-terminal domain-containing protein</fullName>
    </recommendedName>
</protein>
<reference evidence="3" key="3">
    <citation type="submission" date="2025-09" db="UniProtKB">
        <authorList>
            <consortium name="Ensembl"/>
        </authorList>
    </citation>
    <scope>IDENTIFICATION</scope>
</reference>
<feature type="compositionally biased region" description="Low complexity" evidence="1">
    <location>
        <begin position="167"/>
        <end position="185"/>
    </location>
</feature>
<dbReference type="PANTHER" id="PTHR10824:SF6">
    <property type="entry name" value="PEROXISOMAL SUCCINYL-COENZYME A THIOESTERASE"/>
    <property type="match status" value="1"/>
</dbReference>
<sequence>SPKRFLGLLSQPPAGPGTRGRQTPSGHSARLPRSWTGLGPRPLDSPLRLQDVSNADPGAPGPLLLERAGAHCSARPGPGAAGHAARVPARREGRALPGPRALLRRRPRRTGPGARARTGRQLRGTRAHGAALGPGTREAFLALPEAGRRDSLCRGVGGTGRPRPRTRTAAVPGAARASSSRGGGESVRAGRVRATLFLPPGPGPFPGIIDIFGIGGGLLEYRASLLAGHGFATLALAYYNFEDLPKNMDNISLEYFEEALCYMLQHPQVKGPGIGLLGISLGADICLSMASFLKNVSATVSINGSGISGNKAINYKLSSIPPLGYDLRRIKVAFSGLMDIVDIRNDLVGGYENSSMIPVEKAQGPILLIVGQDDHNWRSELYAQKVSERLQAHGKEKPQIICYPGTGHYIEPPYFPLCPASLHELVNKHVMWGGEPTAHSKAQVDAWKQILAFFCKHLGGTQKTAFPKL</sequence>
<proteinExistence type="predicted"/>
<evidence type="ECO:0000256" key="1">
    <source>
        <dbReference type="SAM" id="MobiDB-lite"/>
    </source>
</evidence>
<dbReference type="GeneTree" id="ENSGT01010000222336"/>
<dbReference type="Gene3D" id="3.40.50.1820">
    <property type="entry name" value="alpha/beta hydrolase"/>
    <property type="match status" value="1"/>
</dbReference>
<dbReference type="Proteomes" id="UP000233100">
    <property type="component" value="Chromosome 7"/>
</dbReference>
<feature type="region of interest" description="Disordered" evidence="1">
    <location>
        <begin position="1"/>
        <end position="62"/>
    </location>
</feature>
<dbReference type="GO" id="GO:0047617">
    <property type="term" value="F:fatty acyl-CoA hydrolase activity"/>
    <property type="evidence" value="ECO:0007669"/>
    <property type="project" value="TreeGrafter"/>
</dbReference>
<dbReference type="VEuPathDB" id="HostDB:ENSMFAG00000043300"/>
<reference evidence="3" key="2">
    <citation type="submission" date="2025-08" db="UniProtKB">
        <authorList>
            <consortium name="Ensembl"/>
        </authorList>
    </citation>
    <scope>IDENTIFICATION</scope>
</reference>
<dbReference type="InterPro" id="IPR029058">
    <property type="entry name" value="AB_hydrolase_fold"/>
</dbReference>
<evidence type="ECO:0000259" key="2">
    <source>
        <dbReference type="Pfam" id="PF08840"/>
    </source>
</evidence>
<name>A0A2K5VEV4_MACFA</name>
<dbReference type="AlphaFoldDB" id="A0A2K5VEV4"/>
<keyword evidence="4" id="KW-1185">Reference proteome</keyword>
<dbReference type="STRING" id="9541.ENSMFAP00000023233"/>